<keyword evidence="4" id="KW-1185">Reference proteome</keyword>
<evidence type="ECO:0000313" key="4">
    <source>
        <dbReference type="Proteomes" id="UP001153954"/>
    </source>
</evidence>
<dbReference type="AlphaFoldDB" id="A0AAU9UJ48"/>
<feature type="region of interest" description="Disordered" evidence="1">
    <location>
        <begin position="1"/>
        <end position="39"/>
    </location>
</feature>
<evidence type="ECO:0000256" key="2">
    <source>
        <dbReference type="SAM" id="Phobius"/>
    </source>
</evidence>
<keyword evidence="2" id="KW-1133">Transmembrane helix</keyword>
<evidence type="ECO:0000313" key="3">
    <source>
        <dbReference type="EMBL" id="CAH2099355.1"/>
    </source>
</evidence>
<proteinExistence type="predicted"/>
<comment type="caution">
    <text evidence="3">The sequence shown here is derived from an EMBL/GenBank/DDBJ whole genome shotgun (WGS) entry which is preliminary data.</text>
</comment>
<dbReference type="EMBL" id="CAKOGL010000021">
    <property type="protein sequence ID" value="CAH2099355.1"/>
    <property type="molecule type" value="Genomic_DNA"/>
</dbReference>
<protein>
    <submittedName>
        <fullName evidence="3">Uncharacterized protein</fullName>
    </submittedName>
</protein>
<keyword evidence="2" id="KW-0472">Membrane</keyword>
<feature type="transmembrane region" description="Helical" evidence="2">
    <location>
        <begin position="112"/>
        <end position="131"/>
    </location>
</feature>
<organism evidence="3 4">
    <name type="scientific">Euphydryas editha</name>
    <name type="common">Edith's checkerspot</name>
    <dbReference type="NCBI Taxonomy" id="104508"/>
    <lineage>
        <taxon>Eukaryota</taxon>
        <taxon>Metazoa</taxon>
        <taxon>Ecdysozoa</taxon>
        <taxon>Arthropoda</taxon>
        <taxon>Hexapoda</taxon>
        <taxon>Insecta</taxon>
        <taxon>Pterygota</taxon>
        <taxon>Neoptera</taxon>
        <taxon>Endopterygota</taxon>
        <taxon>Lepidoptera</taxon>
        <taxon>Glossata</taxon>
        <taxon>Ditrysia</taxon>
        <taxon>Papilionoidea</taxon>
        <taxon>Nymphalidae</taxon>
        <taxon>Nymphalinae</taxon>
        <taxon>Euphydryas</taxon>
    </lineage>
</organism>
<dbReference type="Proteomes" id="UP001153954">
    <property type="component" value="Unassembled WGS sequence"/>
</dbReference>
<accession>A0AAU9UJ48</accession>
<reference evidence="3" key="1">
    <citation type="submission" date="2022-03" db="EMBL/GenBank/DDBJ databases">
        <authorList>
            <person name="Tunstrom K."/>
        </authorList>
    </citation>
    <scope>NUCLEOTIDE SEQUENCE</scope>
</reference>
<gene>
    <name evidence="3" type="ORF">EEDITHA_LOCUS14346</name>
</gene>
<evidence type="ECO:0000256" key="1">
    <source>
        <dbReference type="SAM" id="MobiDB-lite"/>
    </source>
</evidence>
<sequence>MEDTGYRKAGEKRQMQSKSDREAKQVERRGDSRGKRDTVHDTMCVETSATLDDVAIKSEARRGGSRLRITAITTFDNERVANYAFSSYRPVKCDVLILFHGELCITIIVNTFTPYTVGNLVVIVLILTFLMRLK</sequence>
<keyword evidence="2" id="KW-0812">Transmembrane</keyword>
<name>A0AAU9UJ48_EUPED</name>